<evidence type="ECO:0000256" key="14">
    <source>
        <dbReference type="HAMAP-Rule" id="MF_00052"/>
    </source>
</evidence>
<dbReference type="GO" id="GO:0006298">
    <property type="term" value="P:mismatch repair"/>
    <property type="evidence" value="ECO:0007669"/>
    <property type="project" value="TreeGrafter"/>
</dbReference>
<dbReference type="NCBIfam" id="NF000594">
    <property type="entry name" value="PRK00015.1-1"/>
    <property type="match status" value="1"/>
</dbReference>
<dbReference type="CDD" id="cd07182">
    <property type="entry name" value="RNase_HII_bacteria_HII_like"/>
    <property type="match status" value="1"/>
</dbReference>
<evidence type="ECO:0000256" key="5">
    <source>
        <dbReference type="ARBA" id="ARBA00007383"/>
    </source>
</evidence>
<evidence type="ECO:0000256" key="15">
    <source>
        <dbReference type="PROSITE-ProRule" id="PRU01319"/>
    </source>
</evidence>
<keyword evidence="13 14" id="KW-0464">Manganese</keyword>
<keyword evidence="8 14" id="KW-0963">Cytoplasm</keyword>
<evidence type="ECO:0000256" key="10">
    <source>
        <dbReference type="ARBA" id="ARBA00022723"/>
    </source>
</evidence>
<dbReference type="SUPFAM" id="SSF53098">
    <property type="entry name" value="Ribonuclease H-like"/>
    <property type="match status" value="1"/>
</dbReference>
<evidence type="ECO:0000256" key="6">
    <source>
        <dbReference type="ARBA" id="ARBA00012180"/>
    </source>
</evidence>
<gene>
    <name evidence="14 18" type="primary">rnhB</name>
    <name evidence="18" type="ORF">MOC45_09450</name>
</gene>
<dbReference type="InterPro" id="IPR036397">
    <property type="entry name" value="RNaseH_sf"/>
</dbReference>
<proteinExistence type="inferred from homology"/>
<evidence type="ECO:0000256" key="7">
    <source>
        <dbReference type="ARBA" id="ARBA00019179"/>
    </source>
</evidence>
<evidence type="ECO:0000256" key="8">
    <source>
        <dbReference type="ARBA" id="ARBA00022490"/>
    </source>
</evidence>
<keyword evidence="12 14" id="KW-0378">Hydrolase</keyword>
<evidence type="ECO:0000256" key="3">
    <source>
        <dbReference type="ARBA" id="ARBA00004065"/>
    </source>
</evidence>
<keyword evidence="11 14" id="KW-0255">Endonuclease</keyword>
<dbReference type="GO" id="GO:0005737">
    <property type="term" value="C:cytoplasm"/>
    <property type="evidence" value="ECO:0007669"/>
    <property type="project" value="UniProtKB-SubCell"/>
</dbReference>
<accession>A0A9Q4DNM8</accession>
<organism evidence="18 19">
    <name type="scientific">Bacillus spizizenii</name>
    <name type="common">Bacillus subtilis subsp. spizizenii</name>
    <dbReference type="NCBI Taxonomy" id="96241"/>
    <lineage>
        <taxon>Bacteria</taxon>
        <taxon>Bacillati</taxon>
        <taxon>Bacillota</taxon>
        <taxon>Bacilli</taxon>
        <taxon>Bacillales</taxon>
        <taxon>Bacillaceae</taxon>
        <taxon>Bacillus</taxon>
    </lineage>
</organism>
<evidence type="ECO:0000259" key="17">
    <source>
        <dbReference type="PROSITE" id="PS51975"/>
    </source>
</evidence>
<dbReference type="PANTHER" id="PTHR10954">
    <property type="entry name" value="RIBONUCLEASE H2 SUBUNIT A"/>
    <property type="match status" value="1"/>
</dbReference>
<comment type="function">
    <text evidence="3 14 16">Endonuclease that specifically degrades the RNA of RNA-DNA hybrids.</text>
</comment>
<evidence type="ECO:0000256" key="2">
    <source>
        <dbReference type="ARBA" id="ARBA00001946"/>
    </source>
</evidence>
<evidence type="ECO:0000313" key="18">
    <source>
        <dbReference type="EMBL" id="MCY8120833.1"/>
    </source>
</evidence>
<dbReference type="Pfam" id="PF01351">
    <property type="entry name" value="RNase_HII"/>
    <property type="match status" value="1"/>
</dbReference>
<comment type="cofactor">
    <cofactor evidence="14 15">
        <name>Mn(2+)</name>
        <dbReference type="ChEBI" id="CHEBI:29035"/>
    </cofactor>
    <cofactor evidence="14 15">
        <name>Mg(2+)</name>
        <dbReference type="ChEBI" id="CHEBI:18420"/>
    </cofactor>
    <text evidence="14 15">Manganese or magnesium. Binds 1 divalent metal ion per monomer in the absence of substrate. May bind a second metal ion after substrate binding.</text>
</comment>
<feature type="binding site" evidence="14 15">
    <location>
        <position position="170"/>
    </location>
    <ligand>
        <name>a divalent metal cation</name>
        <dbReference type="ChEBI" id="CHEBI:60240"/>
    </ligand>
</feature>
<evidence type="ECO:0000256" key="4">
    <source>
        <dbReference type="ARBA" id="ARBA00004496"/>
    </source>
</evidence>
<dbReference type="GO" id="GO:0032299">
    <property type="term" value="C:ribonuclease H2 complex"/>
    <property type="evidence" value="ECO:0007669"/>
    <property type="project" value="TreeGrafter"/>
</dbReference>
<dbReference type="InterPro" id="IPR001352">
    <property type="entry name" value="RNase_HII/HIII"/>
</dbReference>
<dbReference type="RefSeq" id="WP_003220829.1">
    <property type="nucleotide sequence ID" value="NZ_CBCRWV010000003.1"/>
</dbReference>
<dbReference type="InterPro" id="IPR022898">
    <property type="entry name" value="RNase_HII"/>
</dbReference>
<evidence type="ECO:0000256" key="16">
    <source>
        <dbReference type="RuleBase" id="RU003515"/>
    </source>
</evidence>
<dbReference type="GO" id="GO:0003723">
    <property type="term" value="F:RNA binding"/>
    <property type="evidence" value="ECO:0007669"/>
    <property type="project" value="UniProtKB-UniRule"/>
</dbReference>
<feature type="binding site" evidence="14 15">
    <location>
        <position position="78"/>
    </location>
    <ligand>
        <name>a divalent metal cation</name>
        <dbReference type="ChEBI" id="CHEBI:60240"/>
    </ligand>
</feature>
<feature type="domain" description="RNase H type-2" evidence="17">
    <location>
        <begin position="72"/>
        <end position="255"/>
    </location>
</feature>
<keyword evidence="10 14" id="KW-0479">Metal-binding</keyword>
<dbReference type="HAMAP" id="MF_00052_B">
    <property type="entry name" value="RNase_HII_B"/>
    <property type="match status" value="1"/>
</dbReference>
<dbReference type="GO" id="GO:0030145">
    <property type="term" value="F:manganese ion binding"/>
    <property type="evidence" value="ECO:0007669"/>
    <property type="project" value="UniProtKB-UniRule"/>
</dbReference>
<dbReference type="AlphaFoldDB" id="A0A9Q4DNM8"/>
<dbReference type="InterPro" id="IPR012337">
    <property type="entry name" value="RNaseH-like_sf"/>
</dbReference>
<dbReference type="PROSITE" id="PS51975">
    <property type="entry name" value="RNASE_H_2"/>
    <property type="match status" value="1"/>
</dbReference>
<keyword evidence="9 14" id="KW-0540">Nuclease</keyword>
<dbReference type="GO" id="GO:0004523">
    <property type="term" value="F:RNA-DNA hybrid ribonuclease activity"/>
    <property type="evidence" value="ECO:0007669"/>
    <property type="project" value="UniProtKB-UniRule"/>
</dbReference>
<dbReference type="Proteomes" id="UP001070352">
    <property type="component" value="Unassembled WGS sequence"/>
</dbReference>
<dbReference type="PANTHER" id="PTHR10954:SF18">
    <property type="entry name" value="RIBONUCLEASE HII"/>
    <property type="match status" value="1"/>
</dbReference>
<evidence type="ECO:0000256" key="12">
    <source>
        <dbReference type="ARBA" id="ARBA00022801"/>
    </source>
</evidence>
<feature type="binding site" evidence="14 15">
    <location>
        <position position="79"/>
    </location>
    <ligand>
        <name>a divalent metal cation</name>
        <dbReference type="ChEBI" id="CHEBI:60240"/>
    </ligand>
</feature>
<evidence type="ECO:0000256" key="13">
    <source>
        <dbReference type="ARBA" id="ARBA00023211"/>
    </source>
</evidence>
<reference evidence="18" key="1">
    <citation type="submission" date="2022-02" db="EMBL/GenBank/DDBJ databases">
        <title>Crop Bioprotection Bacillus Genome Sequencing.</title>
        <authorList>
            <person name="Dunlap C."/>
        </authorList>
    </citation>
    <scope>NUCLEOTIDE SEQUENCE</scope>
    <source>
        <strain evidence="18">M18B4</strain>
    </source>
</reference>
<dbReference type="Gene3D" id="3.30.420.10">
    <property type="entry name" value="Ribonuclease H-like superfamily/Ribonuclease H"/>
    <property type="match status" value="1"/>
</dbReference>
<evidence type="ECO:0000256" key="1">
    <source>
        <dbReference type="ARBA" id="ARBA00000077"/>
    </source>
</evidence>
<comment type="cofactor">
    <cofactor evidence="2">
        <name>Mg(2+)</name>
        <dbReference type="ChEBI" id="CHEBI:18420"/>
    </cofactor>
</comment>
<evidence type="ECO:0000256" key="9">
    <source>
        <dbReference type="ARBA" id="ARBA00022722"/>
    </source>
</evidence>
<comment type="catalytic activity">
    <reaction evidence="1 14 15 16">
        <text>Endonucleolytic cleavage to 5'-phosphomonoester.</text>
        <dbReference type="EC" id="3.1.26.4"/>
    </reaction>
</comment>
<name>A0A9Q4DNM8_BACSC</name>
<sequence>MNTLTVKDIKDRLQEVKDEQDPFLAQCENDPRKSVQTLVEQWIKKQAKEKALKEQWVNMTSYERLARNKGFRLIAGVDEVGRGPLAGPVVASAVILPEECEILGLTDSKKLSEKKRDEYYELIMKEALAVGIGIVEASVIDEVNIYEASKMAMVKAIHDLSDTPDYLLVDAMTLPVGIDQSSIIKGDAKSVSIAAGACIAKVTRDRMMSAYAETYPIYGFEKNKGYGTKEHLEALAAHGPTELHRKTFAPVQSFR</sequence>
<comment type="caution">
    <text evidence="18">The sequence shown here is derived from an EMBL/GenBank/DDBJ whole genome shotgun (WGS) entry which is preliminary data.</text>
</comment>
<dbReference type="EC" id="3.1.26.4" evidence="6 14"/>
<dbReference type="EMBL" id="JALANJ010000011">
    <property type="protein sequence ID" value="MCY8120833.1"/>
    <property type="molecule type" value="Genomic_DNA"/>
</dbReference>
<dbReference type="FunFam" id="3.30.420.10:FF:000006">
    <property type="entry name" value="Ribonuclease HII"/>
    <property type="match status" value="1"/>
</dbReference>
<dbReference type="GO" id="GO:0043137">
    <property type="term" value="P:DNA replication, removal of RNA primer"/>
    <property type="evidence" value="ECO:0007669"/>
    <property type="project" value="TreeGrafter"/>
</dbReference>
<comment type="similarity">
    <text evidence="5 14 16">Belongs to the RNase HII family.</text>
</comment>
<protein>
    <recommendedName>
        <fullName evidence="7 14">Ribonuclease HII</fullName>
        <shortName evidence="14">RNase HII</shortName>
        <ecNumber evidence="6 14">3.1.26.4</ecNumber>
    </recommendedName>
</protein>
<evidence type="ECO:0000256" key="11">
    <source>
        <dbReference type="ARBA" id="ARBA00022759"/>
    </source>
</evidence>
<comment type="subcellular location">
    <subcellularLocation>
        <location evidence="4 14">Cytoplasm</location>
    </subcellularLocation>
</comment>
<dbReference type="InterPro" id="IPR024567">
    <property type="entry name" value="RNase_HII/HIII_dom"/>
</dbReference>
<evidence type="ECO:0000313" key="19">
    <source>
        <dbReference type="Proteomes" id="UP001070352"/>
    </source>
</evidence>
<dbReference type="NCBIfam" id="NF000595">
    <property type="entry name" value="PRK00015.1-3"/>
    <property type="match status" value="1"/>
</dbReference>